<organism evidence="3 4">
    <name type="scientific">Amphimedon queenslandica</name>
    <name type="common">Sponge</name>
    <dbReference type="NCBI Taxonomy" id="400682"/>
    <lineage>
        <taxon>Eukaryota</taxon>
        <taxon>Metazoa</taxon>
        <taxon>Porifera</taxon>
        <taxon>Demospongiae</taxon>
        <taxon>Heteroscleromorpha</taxon>
        <taxon>Haplosclerida</taxon>
        <taxon>Niphatidae</taxon>
        <taxon>Amphimedon</taxon>
    </lineage>
</organism>
<dbReference type="InterPro" id="IPR041667">
    <property type="entry name" value="Cupin_8"/>
</dbReference>
<dbReference type="EnsemblMetazoa" id="XM_019998659.1">
    <property type="protein sequence ID" value="XP_019854218.1"/>
    <property type="gene ID" value="LOC109583352"/>
</dbReference>
<dbReference type="InterPro" id="IPR014710">
    <property type="entry name" value="RmlC-like_jellyroll"/>
</dbReference>
<dbReference type="SUPFAM" id="SSF51197">
    <property type="entry name" value="Clavaminate synthase-like"/>
    <property type="match status" value="1"/>
</dbReference>
<evidence type="ECO:0000259" key="2">
    <source>
        <dbReference type="PROSITE" id="PS51184"/>
    </source>
</evidence>
<evidence type="ECO:0000313" key="4">
    <source>
        <dbReference type="Proteomes" id="UP000007879"/>
    </source>
</evidence>
<keyword evidence="4" id="KW-1185">Reference proteome</keyword>
<dbReference type="PANTHER" id="PTHR12461">
    <property type="entry name" value="HYPOXIA-INDUCIBLE FACTOR 1 ALPHA INHIBITOR-RELATED"/>
    <property type="match status" value="1"/>
</dbReference>
<proteinExistence type="predicted"/>
<sequence length="422" mass="48889">MKFGRALASFSCFGGFISVLVGIYYYYNGHQLELSTRSKNNGSRYSFIKLQWKIDPENPHHMTEYLATLEYPVVITGPSPFSSHKAMEWSFDGLAKDLHKILSCKYSHQPVFTYHAPRQPLNNVPEFSLKEPYQVVGISPMEFFRSIKTSKSDNFFYASGGIELLDLPLSFEDLSNITFPPHKSPSQVNYWFGGSRVTAYTHYDTSHNLHVVIRGHKRFLLSPPKYHSRLYPCLHSLYRQLQVDIEEPQITLDVYPGEVLYLPPYWFHSVITMEPSLSLNIWSDSNDYLLMEEVLNSPIPFETDWGLEELMRSSKYYIDVLIKELKLSPSFVRTSVLSRYQSLLLNISSFDNYGLIVKTYCQPSSFTHAIHDRVSKTSSIFLKMLSPNVMQINVANYIEHIGFTILREEHVIQLPFFLKECF</sequence>
<accession>A0AAN0JBZ2</accession>
<protein>
    <recommendedName>
        <fullName evidence="2">JmjC domain-containing protein</fullName>
    </recommendedName>
</protein>
<dbReference type="PANTHER" id="PTHR12461:SF105">
    <property type="entry name" value="HYPOXIA-INDUCIBLE FACTOR 1-ALPHA INHIBITOR"/>
    <property type="match status" value="1"/>
</dbReference>
<keyword evidence="1" id="KW-0812">Transmembrane</keyword>
<dbReference type="Pfam" id="PF13621">
    <property type="entry name" value="Cupin_8"/>
    <property type="match status" value="1"/>
</dbReference>
<feature type="transmembrane region" description="Helical" evidence="1">
    <location>
        <begin position="7"/>
        <end position="27"/>
    </location>
</feature>
<dbReference type="InterPro" id="IPR003347">
    <property type="entry name" value="JmjC_dom"/>
</dbReference>
<dbReference type="Proteomes" id="UP000007879">
    <property type="component" value="Unassembled WGS sequence"/>
</dbReference>
<feature type="domain" description="JmjC" evidence="2">
    <location>
        <begin position="156"/>
        <end position="298"/>
    </location>
</feature>
<reference evidence="3" key="2">
    <citation type="submission" date="2024-06" db="UniProtKB">
        <authorList>
            <consortium name="EnsemblMetazoa"/>
        </authorList>
    </citation>
    <scope>IDENTIFICATION</scope>
</reference>
<evidence type="ECO:0000313" key="3">
    <source>
        <dbReference type="EnsemblMetazoa" id="XP_019854218.1"/>
    </source>
</evidence>
<dbReference type="SMART" id="SM00558">
    <property type="entry name" value="JmjC"/>
    <property type="match status" value="1"/>
</dbReference>
<keyword evidence="1" id="KW-0472">Membrane</keyword>
<keyword evidence="1" id="KW-1133">Transmembrane helix</keyword>
<dbReference type="Gene3D" id="2.60.120.10">
    <property type="entry name" value="Jelly Rolls"/>
    <property type="match status" value="1"/>
</dbReference>
<dbReference type="KEGG" id="aqu:109583352"/>
<dbReference type="AlphaFoldDB" id="A0AAN0JBZ2"/>
<dbReference type="PROSITE" id="PS51184">
    <property type="entry name" value="JMJC"/>
    <property type="match status" value="1"/>
</dbReference>
<evidence type="ECO:0000256" key="1">
    <source>
        <dbReference type="SAM" id="Phobius"/>
    </source>
</evidence>
<reference evidence="4" key="1">
    <citation type="journal article" date="2010" name="Nature">
        <title>The Amphimedon queenslandica genome and the evolution of animal complexity.</title>
        <authorList>
            <person name="Srivastava M."/>
            <person name="Simakov O."/>
            <person name="Chapman J."/>
            <person name="Fahey B."/>
            <person name="Gauthier M.E."/>
            <person name="Mitros T."/>
            <person name="Richards G.S."/>
            <person name="Conaco C."/>
            <person name="Dacre M."/>
            <person name="Hellsten U."/>
            <person name="Larroux C."/>
            <person name="Putnam N.H."/>
            <person name="Stanke M."/>
            <person name="Adamska M."/>
            <person name="Darling A."/>
            <person name="Degnan S.M."/>
            <person name="Oakley T.H."/>
            <person name="Plachetzki D.C."/>
            <person name="Zhai Y."/>
            <person name="Adamski M."/>
            <person name="Calcino A."/>
            <person name="Cummins S.F."/>
            <person name="Goodstein D.M."/>
            <person name="Harris C."/>
            <person name="Jackson D.J."/>
            <person name="Leys S.P."/>
            <person name="Shu S."/>
            <person name="Woodcroft B.J."/>
            <person name="Vervoort M."/>
            <person name="Kosik K.S."/>
            <person name="Manning G."/>
            <person name="Degnan B.M."/>
            <person name="Rokhsar D.S."/>
        </authorList>
    </citation>
    <scope>NUCLEOTIDE SEQUENCE [LARGE SCALE GENOMIC DNA]</scope>
</reference>
<gene>
    <name evidence="3" type="primary">109583352</name>
</gene>
<name>A0AAN0JBZ2_AMPQE</name>